<proteinExistence type="inferred from homology"/>
<keyword evidence="4 6" id="KW-1133">Transmembrane helix</keyword>
<reference evidence="7" key="1">
    <citation type="journal article" date="2014" name="Nucleic Acids Res.">
        <title>The evolutionary dynamics of variant antigen genes in Babesia reveal a history of genomic innovation underlying host-parasite interaction.</title>
        <authorList>
            <person name="Jackson A.P."/>
            <person name="Otto T.D."/>
            <person name="Darby A."/>
            <person name="Ramaprasad A."/>
            <person name="Xia D."/>
            <person name="Echaide I.E."/>
            <person name="Farber M."/>
            <person name="Gahlot S."/>
            <person name="Gamble J."/>
            <person name="Gupta D."/>
            <person name="Gupta Y."/>
            <person name="Jackson L."/>
            <person name="Malandrin L."/>
            <person name="Malas T.B."/>
            <person name="Moussa E."/>
            <person name="Nair M."/>
            <person name="Reid A.J."/>
            <person name="Sanders M."/>
            <person name="Sharma J."/>
            <person name="Tracey A."/>
            <person name="Quail M.A."/>
            <person name="Weir W."/>
            <person name="Wastling J.M."/>
            <person name="Hall N."/>
            <person name="Willadsen P."/>
            <person name="Lingelbach K."/>
            <person name="Shiels B."/>
            <person name="Tait A."/>
            <person name="Berriman M."/>
            <person name="Allred D.R."/>
            <person name="Pain A."/>
        </authorList>
    </citation>
    <scope>NUCLEOTIDE SEQUENCE</scope>
    <source>
        <strain evidence="7">1802A</strain>
    </source>
</reference>
<keyword evidence="3 6" id="KW-0812">Transmembrane</keyword>
<evidence type="ECO:0000256" key="1">
    <source>
        <dbReference type="ARBA" id="ARBA00004127"/>
    </source>
</evidence>
<sequence>MVTQSFDIENTEAITLKSQRTDTHSEDHLGGSGPYIKVIVFGGLDGVALSPMQTLCVSIGSLLASAFSMGYGEYVSEKAERDYIDSERRREETEVEEKPELEKEEMFDIYTRRYKFSPEDARSLVDVSFRNKDFFLRHMMVEELGILLADDDLTPSKKGWLMFWSFCILGAFPLLGFFGFYLGEPGSTASNLIGFSLTSVFSLIGTMSLGYFKGNYMKQSPMKSALAMTLNGIVVGAISYLMGWILSVCFPMCILHAPLGPLSRSQCSSYPITLGKSLHVLNA</sequence>
<dbReference type="InterPro" id="IPR008217">
    <property type="entry name" value="Ccc1_fam"/>
</dbReference>
<evidence type="ECO:0000256" key="6">
    <source>
        <dbReference type="SAM" id="Phobius"/>
    </source>
</evidence>
<protein>
    <submittedName>
        <fullName evidence="7">Integral membrane protein</fullName>
    </submittedName>
</protein>
<evidence type="ECO:0000256" key="5">
    <source>
        <dbReference type="ARBA" id="ARBA00023136"/>
    </source>
</evidence>
<gene>
    <name evidence="7" type="ORF">X943_001281</name>
</gene>
<keyword evidence="8" id="KW-1185">Reference proteome</keyword>
<comment type="subcellular location">
    <subcellularLocation>
        <location evidence="1">Endomembrane system</location>
        <topology evidence="1">Multi-pass membrane protein</topology>
    </subcellularLocation>
</comment>
<dbReference type="Pfam" id="PF01988">
    <property type="entry name" value="VIT1"/>
    <property type="match status" value="1"/>
</dbReference>
<dbReference type="GO" id="GO:0012505">
    <property type="term" value="C:endomembrane system"/>
    <property type="evidence" value="ECO:0007669"/>
    <property type="project" value="UniProtKB-SubCell"/>
</dbReference>
<dbReference type="AlphaFoldDB" id="A0AAD9GHQ9"/>
<comment type="similarity">
    <text evidence="2">Belongs to the CCC1 family.</text>
</comment>
<evidence type="ECO:0000313" key="7">
    <source>
        <dbReference type="EMBL" id="KAK1938448.1"/>
    </source>
</evidence>
<dbReference type="Proteomes" id="UP001195914">
    <property type="component" value="Unassembled WGS sequence"/>
</dbReference>
<evidence type="ECO:0000256" key="2">
    <source>
        <dbReference type="ARBA" id="ARBA00007049"/>
    </source>
</evidence>
<evidence type="ECO:0000256" key="4">
    <source>
        <dbReference type="ARBA" id="ARBA00022989"/>
    </source>
</evidence>
<feature type="transmembrane region" description="Helical" evidence="6">
    <location>
        <begin position="224"/>
        <end position="246"/>
    </location>
</feature>
<comment type="caution">
    <text evidence="7">The sequence shown here is derived from an EMBL/GenBank/DDBJ whole genome shotgun (WGS) entry which is preliminary data.</text>
</comment>
<accession>A0AAD9GHQ9</accession>
<evidence type="ECO:0000313" key="8">
    <source>
        <dbReference type="Proteomes" id="UP001195914"/>
    </source>
</evidence>
<dbReference type="GO" id="GO:0005384">
    <property type="term" value="F:manganese ion transmembrane transporter activity"/>
    <property type="evidence" value="ECO:0007669"/>
    <property type="project" value="InterPro"/>
</dbReference>
<name>A0AAD9GHQ9_BABDI</name>
<reference evidence="7" key="2">
    <citation type="submission" date="2021-05" db="EMBL/GenBank/DDBJ databases">
        <authorList>
            <person name="Pain A."/>
        </authorList>
    </citation>
    <scope>NUCLEOTIDE SEQUENCE</scope>
    <source>
        <strain evidence="7">1802A</strain>
    </source>
</reference>
<dbReference type="PANTHER" id="PTHR31851">
    <property type="entry name" value="FE(2+)/MN(2+) TRANSPORTER PCL1"/>
    <property type="match status" value="1"/>
</dbReference>
<keyword evidence="5 6" id="KW-0472">Membrane</keyword>
<evidence type="ECO:0000256" key="3">
    <source>
        <dbReference type="ARBA" id="ARBA00022692"/>
    </source>
</evidence>
<feature type="transmembrane region" description="Helical" evidence="6">
    <location>
        <begin position="193"/>
        <end position="212"/>
    </location>
</feature>
<dbReference type="EMBL" id="JAHBMH010000024">
    <property type="protein sequence ID" value="KAK1938448.1"/>
    <property type="molecule type" value="Genomic_DNA"/>
</dbReference>
<feature type="transmembrane region" description="Helical" evidence="6">
    <location>
        <begin position="161"/>
        <end position="181"/>
    </location>
</feature>
<organism evidence="7 8">
    <name type="scientific">Babesia divergens</name>
    <dbReference type="NCBI Taxonomy" id="32595"/>
    <lineage>
        <taxon>Eukaryota</taxon>
        <taxon>Sar</taxon>
        <taxon>Alveolata</taxon>
        <taxon>Apicomplexa</taxon>
        <taxon>Aconoidasida</taxon>
        <taxon>Piroplasmida</taxon>
        <taxon>Babesiidae</taxon>
        <taxon>Babesia</taxon>
    </lineage>
</organism>
<dbReference type="GO" id="GO:0030026">
    <property type="term" value="P:intracellular manganese ion homeostasis"/>
    <property type="evidence" value="ECO:0007669"/>
    <property type="project" value="InterPro"/>
</dbReference>